<gene>
    <name evidence="1" type="ORF">HINF_LOCUS6766</name>
</gene>
<protein>
    <submittedName>
        <fullName evidence="1">Uncharacterized protein</fullName>
    </submittedName>
</protein>
<evidence type="ECO:0000313" key="1">
    <source>
        <dbReference type="EMBL" id="CAL5981659.1"/>
    </source>
</evidence>
<dbReference type="Proteomes" id="UP001642409">
    <property type="component" value="Unassembled WGS sequence"/>
</dbReference>
<dbReference type="EMBL" id="CAXDID020000013">
    <property type="protein sequence ID" value="CAL5981659.1"/>
    <property type="molecule type" value="Genomic_DNA"/>
</dbReference>
<comment type="caution">
    <text evidence="1">The sequence shown here is derived from an EMBL/GenBank/DDBJ whole genome shotgun (WGS) entry which is preliminary data.</text>
</comment>
<keyword evidence="2" id="KW-1185">Reference proteome</keyword>
<evidence type="ECO:0000313" key="2">
    <source>
        <dbReference type="Proteomes" id="UP001642409"/>
    </source>
</evidence>
<organism evidence="1 2">
    <name type="scientific">Hexamita inflata</name>
    <dbReference type="NCBI Taxonomy" id="28002"/>
    <lineage>
        <taxon>Eukaryota</taxon>
        <taxon>Metamonada</taxon>
        <taxon>Diplomonadida</taxon>
        <taxon>Hexamitidae</taxon>
        <taxon>Hexamitinae</taxon>
        <taxon>Hexamita</taxon>
    </lineage>
</organism>
<reference evidence="1 2" key="1">
    <citation type="submission" date="2024-07" db="EMBL/GenBank/DDBJ databases">
        <authorList>
            <person name="Akdeniz Z."/>
        </authorList>
    </citation>
    <scope>NUCLEOTIDE SEQUENCE [LARGE SCALE GENOMIC DNA]</scope>
</reference>
<proteinExistence type="predicted"/>
<accession>A0ABP1GZU2</accession>
<name>A0ABP1GZU2_9EUKA</name>
<sequence>MISVTFEDYPQFSPPEDEIEQTNVKQIKTIIALLVNLAKSGYPFAACEQLLVNQQISTNQLMQVIGVIGKQVQQQLLYPNNFAKGLPLVIICELLNSIKNNQPSVIAYILNLIFPEQKIICKQVIELCSSNKVNMKQYQDKFNQIKAEQLLMFSPMWQHQLGFLTIVSDIPKYIININNVGDVVYPVSIQLYNNCLDLVNLFIQDITSLLRNLNYSIIDCYSGINGQISCQSISPLIMNSLLHYQYTTKQALSVNQLIIEQKTVKKDSNTNNFNVKLQNERPILISVDSRYNEDTMALLSLSLSLSAKSSLQYVQGSKLMSPIDIVSITHMASCSFRTFTFSYPEYLSKSSQWWLLNTIPARIIQQEYKPRDDTYNGYSSIAQNLPDTFTIPITGLLIFITKQQKQYEQNHCMCVCKHQMCINQCNEPEEEYVQQVPHSQNQNLLFQLFLDRSYYIDLLCAQGGCRYYNDMDIQQFTIKASNNSNSVAIQTLNKMHNVQMNIHCQMIKSDLQLSDIAMDKNEGCIIPAKPINVSGFQLITQTGIGLINSYHLHGISLCFSYNNSLSSANCILQLHCASSNQQLISNAQILCFGQLATNLDNQLKQQDLTSKAIIYLASNPLCYQKLNHMLNQTTSDFVTLSHLSNLKRAPISTIYVFEQLSHNIYDQQKLKLLASISQKIFLTKSISNIFNNHKIAKQYLQCYKSYIYPLIFDSISSHYDNIRHIIQLFTILEQNKLLPQIQVDNNTITLETQPKTQKQTEIKQTELLQLNKLSNAIPDFLQFVETNTVLIKPSSLQQLQQVNSQQLQSINLKLFSGLFEQQNLFKRELANSLYMDQIYPEQLIQYSYSDSPTNILQLINLNNILMTTDNVWQTYDIFSKLLLQQTALQKFKSQIKDQSVSFYYNCLSGQFVQIKATSFYQILLNVSSQFQSDYNVPTKPSDFYIYVNSTMKVMHAKDIIGVEEFQNDVFAILPDLSSIQQNLSKIVNIQQINNASKEILNIIYGQSFMLMVEKVFELIDKSQQTLNQYNFLNQEQSKEIIYKLLTQKIYYSNKEHDINTPFSGQYIKLMNISDYDTSIPYLQPLIITDNKQISIFQESFKKQYVQFKNDNIITFEYVSNIFLRYFTYLIGIENQISNQQIVLKYIELLKFICNQNSLCLQTVFKLMISWTSLVRQSLFEPSFDQTVKEKMFPTVATGFYNLLCNLFSYKTSENTDFESLNGLLLKYLVQKSKFITKNAFQFIETEMIQSPQFYVIAIKVLGCILCIQCNIQLVFESIYDADLFTQIINEKLKIQNYCDDYFNVLSQNIQTLLIFTSEQNQIINQSKQNIVFVTKIETSIFQKATQLENCENMSINTIRNMVMILKEQKHISSQILKQLEESTKIQNIDELIFITRNLIDHKLYFEDSTNILKKQFILQNNFNFVTLREKAIILTNNNTVLHIIQSLTKNQFIKEIIQLSFEQQQLQQSLIFALSNDVLLLNVRYLIEPQDLLSIQLLNDKNQLINCLNKMHKYSTILPSFDLNDVLEIIGHELTWSNKNIQNQYSTIKYGSNINIIMVDQLQFQLKRAIMYKVQNSLSKLNKKWENIQNVAQLTQLNVNYCCEIEIYDTRMFRTIINNILLFQPQNLCLVIFTKQFNDMQLLNSYYNYLCVYQITVQNSIIDTIKIPMEQIINNWEIYDQYQWKNLRQTQQHMFQQNNQKLMIDKVYSDSEKEKIVTFISEAVDQNEQLFSLLDSIFTGIFIDYFKQFIQSIDASCDISAWRMLYGGANYIIHTDKLFLKQLLNMKMNTIKQISQQYLKNQAIISQLDNFQNIQMQSKQKIDGMPNKIHPFLTCYISINKQTDRSLKQAVQPLSDSTQIPQVLPQSDLGFLMSQILSQKSDLPDLQSHFQQVINDIWKNQIDTDKFNQFIYIFCVNMKLYDTIQLTEYIQNSNNDKIEYNKIKIFSEMFVGFINKLITLKETNITQNIIIQFVLCHVDLCSLVAHQIHSIYKSELQHIMQNYLNSIINQLQQISSDNLQVNIDKLKDQMQAQFVQFGLDSFSKNYSYCLYYIKTTLRHTKKYDHNYWLLLTFYYLSFQYNSIIQQELVCQQSKDQRTLSMFKQLQQQEITSVVLQIFNNDIVYQNEFVMTQLLKHFLTYGKFSVDKETALKELQYLLSVPYLDHYSIFQVFQQQHLIQLFSLLSILNIDLTINSMNLFQTVLNQYYFYAIKIYVALTYEERQSIIQQILSIRNIKLLQVDYNKLNANQPKGTEYISEQTIQKRLTEFFDQLLSYYIAVMISQNQNICFIGSCKNIGEQVQYMFYENLKKLISVEQANQLIINQTIFPQIAVICKQNMLTDGSGDIPLWAVTHFDNTKQYYESKSTLLIQNAQIVMNKQAEQLTQGALNILTDFGVKYSDANLKRIKIIQNFKNTDKLIQPILIATQTFILDVGIQKCFYQLLIDNHDDCLGLWMPGHVFESRLGIVHADCGLKDSRFEKQDPSAVKVRQLDPIATRLCWILGFSCIFLSLKTNPITMETSKESSILSDENLLGMPRDQYCIGVIQTCNSMLCQILSCFGFEVLVLYQQFVMNFSQLIKKSNNQQCYTPKTCESRDQIEALIAQAANNALGQSQEIIKKNQKQKAVVCVTHIQQKEENYLLNNLKMSQHPKVTQSIINATSYAIVLRRYLKQCQNQLTQTMTISQVAEKISCPQLLELLNSFLSYYINCEGYLTIGGGCQDNELPPLNESVCVGQLIQLETDQDSLNINDFAILDEFIKAGLLFVQNQIVPYMILLDEVGCIEIQIQSLLF</sequence>